<keyword evidence="9 12" id="KW-0408">Iron</keyword>
<keyword evidence="16" id="KW-1185">Reference proteome</keyword>
<dbReference type="GO" id="GO:0004497">
    <property type="term" value="F:monooxygenase activity"/>
    <property type="evidence" value="ECO:0007669"/>
    <property type="project" value="UniProtKB-KW"/>
</dbReference>
<evidence type="ECO:0000256" key="13">
    <source>
        <dbReference type="RuleBase" id="RU000461"/>
    </source>
</evidence>
<name>A0A5N5CY17_9PEZI</name>
<dbReference type="Proteomes" id="UP000325902">
    <property type="component" value="Unassembled WGS sequence"/>
</dbReference>
<evidence type="ECO:0000256" key="6">
    <source>
        <dbReference type="ARBA" id="ARBA00022723"/>
    </source>
</evidence>
<dbReference type="GO" id="GO:0005506">
    <property type="term" value="F:iron ion binding"/>
    <property type="evidence" value="ECO:0007669"/>
    <property type="project" value="InterPro"/>
</dbReference>
<keyword evidence="10 13" id="KW-0503">Monooxygenase</keyword>
<evidence type="ECO:0000256" key="4">
    <source>
        <dbReference type="ARBA" id="ARBA00022617"/>
    </source>
</evidence>
<dbReference type="PROSITE" id="PS00086">
    <property type="entry name" value="CYTOCHROME_P450"/>
    <property type="match status" value="1"/>
</dbReference>
<feature type="binding site" description="axial binding residue" evidence="12">
    <location>
        <position position="506"/>
    </location>
    <ligand>
        <name>heme</name>
        <dbReference type="ChEBI" id="CHEBI:30413"/>
    </ligand>
    <ligandPart>
        <name>Fe</name>
        <dbReference type="ChEBI" id="CHEBI:18248"/>
    </ligandPart>
</feature>
<dbReference type="GO" id="GO:0016020">
    <property type="term" value="C:membrane"/>
    <property type="evidence" value="ECO:0007669"/>
    <property type="project" value="UniProtKB-SubCell"/>
</dbReference>
<evidence type="ECO:0000256" key="14">
    <source>
        <dbReference type="SAM" id="Phobius"/>
    </source>
</evidence>
<dbReference type="InterPro" id="IPR002401">
    <property type="entry name" value="Cyt_P450_E_grp-I"/>
</dbReference>
<evidence type="ECO:0000256" key="8">
    <source>
        <dbReference type="ARBA" id="ARBA00023002"/>
    </source>
</evidence>
<keyword evidence="7 14" id="KW-1133">Transmembrane helix</keyword>
<keyword evidence="4 12" id="KW-0349">Heme</keyword>
<evidence type="ECO:0000256" key="12">
    <source>
        <dbReference type="PIRSR" id="PIRSR602401-1"/>
    </source>
</evidence>
<dbReference type="Pfam" id="PF00067">
    <property type="entry name" value="p450"/>
    <property type="match status" value="1"/>
</dbReference>
<dbReference type="InterPro" id="IPR050121">
    <property type="entry name" value="Cytochrome_P450_monoxygenase"/>
</dbReference>
<protein>
    <submittedName>
        <fullName evidence="15">Trichodiene oxygenase</fullName>
    </submittedName>
</protein>
<evidence type="ECO:0000256" key="5">
    <source>
        <dbReference type="ARBA" id="ARBA00022692"/>
    </source>
</evidence>
<keyword evidence="11 14" id="KW-0472">Membrane</keyword>
<sequence length="566" mass="62845">MAPLQDQDQWCADCSRLRRGGLASALILSIGPSRRTGPFGNRLRPRSLAYEKVPEPSTRPSNAAHYSMALIALLVLLAVLGAAATAVQRLFLSPLARFPGPRLAAVSGWYELYFDVVRHGQFFREIERMHRVYGPVVRIGPDEIHVRDPDWYDTLYTSGRQPRDKSAWHVGSSGGQSTFGTVPHAHHRLRRQALNPFFSKRAVAALEPLVRDRVDRLVAALLLRASQPVELQTAFMALTLDVISSYAFGKPFGLVDAPDFGASWKKAIMASIEAGIVNRHFPWLGAVLTSLPDSVAVRISEPAAFFVQLQRKIRQQVDAVMQRKRASDRTTGPSKTIFEEILESSLPPEEKTLDRLMDEGLILIGAGGETTAQTLAVLTFNLLHNPPVLQKLRKELDDAIPDPANMPSWQQLEQLPYLQAVIQEQHRIGAVITSRLIRIAPAEELRCGEWTIPPGTPTSMTSHFIHLDPELFPQPLKFLPERWLEGGVNEHSRKYVVPFSKGSRACIGIHLATAELFLAVASVVRRLDLALFETSPSDVEITWDGFAGGFRPESKGIRVTVLGERT</sequence>
<evidence type="ECO:0000256" key="10">
    <source>
        <dbReference type="ARBA" id="ARBA00023033"/>
    </source>
</evidence>
<accession>A0A5N5CY17</accession>
<dbReference type="GO" id="GO:0016705">
    <property type="term" value="F:oxidoreductase activity, acting on paired donors, with incorporation or reduction of molecular oxygen"/>
    <property type="evidence" value="ECO:0007669"/>
    <property type="project" value="InterPro"/>
</dbReference>
<evidence type="ECO:0000256" key="3">
    <source>
        <dbReference type="ARBA" id="ARBA00010617"/>
    </source>
</evidence>
<dbReference type="PANTHER" id="PTHR24305">
    <property type="entry name" value="CYTOCHROME P450"/>
    <property type="match status" value="1"/>
</dbReference>
<dbReference type="CDD" id="cd11062">
    <property type="entry name" value="CYP58-like"/>
    <property type="match status" value="1"/>
</dbReference>
<dbReference type="PRINTS" id="PR00385">
    <property type="entry name" value="P450"/>
</dbReference>
<comment type="cofactor">
    <cofactor evidence="1 12">
        <name>heme</name>
        <dbReference type="ChEBI" id="CHEBI:30413"/>
    </cofactor>
</comment>
<evidence type="ECO:0000256" key="2">
    <source>
        <dbReference type="ARBA" id="ARBA00004167"/>
    </source>
</evidence>
<dbReference type="AlphaFoldDB" id="A0A5N5CY17"/>
<dbReference type="InterPro" id="IPR017972">
    <property type="entry name" value="Cyt_P450_CS"/>
</dbReference>
<reference evidence="15 16" key="1">
    <citation type="journal article" date="2019" name="Sci. Rep.">
        <title>A multi-omics analysis of the grapevine pathogen Lasiodiplodia theobromae reveals that temperature affects the expression of virulence- and pathogenicity-related genes.</title>
        <authorList>
            <person name="Felix C."/>
            <person name="Meneses R."/>
            <person name="Goncalves M.F.M."/>
            <person name="Tilleman L."/>
            <person name="Duarte A.S."/>
            <person name="Jorrin-Novo J.V."/>
            <person name="Van de Peer Y."/>
            <person name="Deforce D."/>
            <person name="Van Nieuwerburgh F."/>
            <person name="Esteves A.C."/>
            <person name="Alves A."/>
        </authorList>
    </citation>
    <scope>NUCLEOTIDE SEQUENCE [LARGE SCALE GENOMIC DNA]</scope>
    <source>
        <strain evidence="15 16">LA-SOL3</strain>
    </source>
</reference>
<dbReference type="EMBL" id="VCHE01000148">
    <property type="protein sequence ID" value="KAB2570174.1"/>
    <property type="molecule type" value="Genomic_DNA"/>
</dbReference>
<dbReference type="SUPFAM" id="SSF48264">
    <property type="entry name" value="Cytochrome P450"/>
    <property type="match status" value="1"/>
</dbReference>
<dbReference type="PANTHER" id="PTHR24305:SF157">
    <property type="entry name" value="N-ACETYLTRYPTOPHAN 6-HYDROXYLASE IVOC-RELATED"/>
    <property type="match status" value="1"/>
</dbReference>
<evidence type="ECO:0000256" key="9">
    <source>
        <dbReference type="ARBA" id="ARBA00023004"/>
    </source>
</evidence>
<keyword evidence="6 12" id="KW-0479">Metal-binding</keyword>
<comment type="subcellular location">
    <subcellularLocation>
        <location evidence="2">Membrane</location>
        <topology evidence="2">Single-pass membrane protein</topology>
    </subcellularLocation>
</comment>
<dbReference type="FunFam" id="1.10.630.10:FF:000069">
    <property type="entry name" value="Cytochrome P450, putative (Eurofung)"/>
    <property type="match status" value="1"/>
</dbReference>
<dbReference type="GO" id="GO:0020037">
    <property type="term" value="F:heme binding"/>
    <property type="evidence" value="ECO:0007669"/>
    <property type="project" value="InterPro"/>
</dbReference>
<evidence type="ECO:0000256" key="1">
    <source>
        <dbReference type="ARBA" id="ARBA00001971"/>
    </source>
</evidence>
<keyword evidence="8 13" id="KW-0560">Oxidoreductase</keyword>
<feature type="transmembrane region" description="Helical" evidence="14">
    <location>
        <begin position="63"/>
        <end position="87"/>
    </location>
</feature>
<dbReference type="Gene3D" id="1.10.630.10">
    <property type="entry name" value="Cytochrome P450"/>
    <property type="match status" value="1"/>
</dbReference>
<evidence type="ECO:0000256" key="7">
    <source>
        <dbReference type="ARBA" id="ARBA00022989"/>
    </source>
</evidence>
<comment type="similarity">
    <text evidence="3 13">Belongs to the cytochrome P450 family.</text>
</comment>
<dbReference type="InterPro" id="IPR036396">
    <property type="entry name" value="Cyt_P450_sf"/>
</dbReference>
<organism evidence="15 16">
    <name type="scientific">Lasiodiplodia theobromae</name>
    <dbReference type="NCBI Taxonomy" id="45133"/>
    <lineage>
        <taxon>Eukaryota</taxon>
        <taxon>Fungi</taxon>
        <taxon>Dikarya</taxon>
        <taxon>Ascomycota</taxon>
        <taxon>Pezizomycotina</taxon>
        <taxon>Dothideomycetes</taxon>
        <taxon>Dothideomycetes incertae sedis</taxon>
        <taxon>Botryosphaeriales</taxon>
        <taxon>Botryosphaeriaceae</taxon>
        <taxon>Lasiodiplodia</taxon>
    </lineage>
</organism>
<comment type="caution">
    <text evidence="15">The sequence shown here is derived from an EMBL/GenBank/DDBJ whole genome shotgun (WGS) entry which is preliminary data.</text>
</comment>
<evidence type="ECO:0000256" key="11">
    <source>
        <dbReference type="ARBA" id="ARBA00023136"/>
    </source>
</evidence>
<evidence type="ECO:0000313" key="16">
    <source>
        <dbReference type="Proteomes" id="UP000325902"/>
    </source>
</evidence>
<dbReference type="PRINTS" id="PR00463">
    <property type="entry name" value="EP450I"/>
</dbReference>
<gene>
    <name evidence="15" type="primary">TRI4_3</name>
    <name evidence="15" type="ORF">DBV05_g11157</name>
</gene>
<proteinExistence type="inferred from homology"/>
<dbReference type="OrthoDB" id="3945418at2759"/>
<evidence type="ECO:0000313" key="15">
    <source>
        <dbReference type="EMBL" id="KAB2570174.1"/>
    </source>
</evidence>
<keyword evidence="5 14" id="KW-0812">Transmembrane</keyword>
<dbReference type="InterPro" id="IPR001128">
    <property type="entry name" value="Cyt_P450"/>
</dbReference>